<feature type="domain" description="Tyr recombinase" evidence="6">
    <location>
        <begin position="247"/>
        <end position="432"/>
    </location>
</feature>
<dbReference type="Proteomes" id="UP000445582">
    <property type="component" value="Unassembled WGS sequence"/>
</dbReference>
<evidence type="ECO:0000256" key="4">
    <source>
        <dbReference type="ARBA" id="ARBA00023172"/>
    </source>
</evidence>
<dbReference type="Gene3D" id="3.30.160.390">
    <property type="entry name" value="Integrase, DNA-binding domain"/>
    <property type="match status" value="1"/>
</dbReference>
<dbReference type="GO" id="GO:0015074">
    <property type="term" value="P:DNA integration"/>
    <property type="evidence" value="ECO:0007669"/>
    <property type="project" value="UniProtKB-KW"/>
</dbReference>
<keyword evidence="3 7" id="KW-0238">DNA-binding</keyword>
<evidence type="ECO:0000259" key="6">
    <source>
        <dbReference type="PROSITE" id="PS51898"/>
    </source>
</evidence>
<dbReference type="PANTHER" id="PTHR30629">
    <property type="entry name" value="PROPHAGE INTEGRASE"/>
    <property type="match status" value="1"/>
</dbReference>
<keyword evidence="2" id="KW-0229">DNA integration</keyword>
<dbReference type="InterPro" id="IPR011010">
    <property type="entry name" value="DNA_brk_join_enz"/>
</dbReference>
<dbReference type="InterPro" id="IPR010998">
    <property type="entry name" value="Integrase_recombinase_N"/>
</dbReference>
<comment type="caution">
    <text evidence="7">The sequence shown here is derived from an EMBL/GenBank/DDBJ whole genome shotgun (WGS) entry which is preliminary data.</text>
</comment>
<dbReference type="OrthoDB" id="7615137at2"/>
<dbReference type="Pfam" id="PF00589">
    <property type="entry name" value="Phage_integrase"/>
    <property type="match status" value="1"/>
</dbReference>
<dbReference type="Gene3D" id="1.10.443.10">
    <property type="entry name" value="Intergrase catalytic core"/>
    <property type="match status" value="1"/>
</dbReference>
<dbReference type="PROSITE" id="PS51898">
    <property type="entry name" value="TYR_RECOMBINASE"/>
    <property type="match status" value="1"/>
</dbReference>
<comment type="similarity">
    <text evidence="1">Belongs to the 'phage' integrase family.</text>
</comment>
<proteinExistence type="inferred from homology"/>
<evidence type="ECO:0000256" key="5">
    <source>
        <dbReference type="SAM" id="MobiDB-lite"/>
    </source>
</evidence>
<evidence type="ECO:0000313" key="7">
    <source>
        <dbReference type="EMBL" id="MXO62525.1"/>
    </source>
</evidence>
<organism evidence="7 8">
    <name type="scientific">Qipengyuania oceanensis</name>
    <dbReference type="NCBI Taxonomy" id="1463597"/>
    <lineage>
        <taxon>Bacteria</taxon>
        <taxon>Pseudomonadati</taxon>
        <taxon>Pseudomonadota</taxon>
        <taxon>Alphaproteobacteria</taxon>
        <taxon>Sphingomonadales</taxon>
        <taxon>Erythrobacteraceae</taxon>
        <taxon>Qipengyuania</taxon>
    </lineage>
</organism>
<dbReference type="InterPro" id="IPR038488">
    <property type="entry name" value="Integrase_DNA-bd_sf"/>
</dbReference>
<dbReference type="GO" id="GO:0006310">
    <property type="term" value="P:DNA recombination"/>
    <property type="evidence" value="ECO:0007669"/>
    <property type="project" value="UniProtKB-KW"/>
</dbReference>
<name>A0A844YG82_9SPHN</name>
<feature type="compositionally biased region" description="Basic and acidic residues" evidence="5">
    <location>
        <begin position="140"/>
        <end position="159"/>
    </location>
</feature>
<dbReference type="EMBL" id="WTYN01000001">
    <property type="protein sequence ID" value="MXO62525.1"/>
    <property type="molecule type" value="Genomic_DNA"/>
</dbReference>
<dbReference type="AlphaFoldDB" id="A0A844YG82"/>
<keyword evidence="8" id="KW-1185">Reference proteome</keyword>
<keyword evidence="4" id="KW-0233">DNA recombination</keyword>
<gene>
    <name evidence="7" type="ORF">GRI48_05820</name>
</gene>
<dbReference type="InterPro" id="IPR013762">
    <property type="entry name" value="Integrase-like_cat_sf"/>
</dbReference>
<evidence type="ECO:0000256" key="2">
    <source>
        <dbReference type="ARBA" id="ARBA00022908"/>
    </source>
</evidence>
<feature type="region of interest" description="Disordered" evidence="5">
    <location>
        <begin position="140"/>
        <end position="161"/>
    </location>
</feature>
<dbReference type="InterPro" id="IPR002104">
    <property type="entry name" value="Integrase_catalytic"/>
</dbReference>
<reference evidence="7 8" key="1">
    <citation type="submission" date="2019-12" db="EMBL/GenBank/DDBJ databases">
        <title>Genomic-based taxomic classification of the family Erythrobacteraceae.</title>
        <authorList>
            <person name="Xu L."/>
        </authorList>
    </citation>
    <scope>NUCLEOTIDE SEQUENCE [LARGE SCALE GENOMIC DNA]</scope>
    <source>
        <strain evidence="7 8">MCCC 1A09965</strain>
    </source>
</reference>
<sequence length="439" mass="49731">MATVMEEKVEEQRGRERLTDKRLEKLVAPPGGRLEIADALVRELRVRVGKSGKKSWSMLYRVAHADGSRGKMKRMNLGVYPTVSLSDARDRAREALEAADKGIDPAVVRAKEIDHRQTRTFEVVLERYVELHVKVSTRDGQRAKEREELARKEAEETGKKPRKVGLCPAERLLTDLVEPKWRGRLIESIRRTEVVELLDDIVMDKGTSIAREVRKHLVGLFSWALDRGLVDISPAAGIKRKDLRYEASKRCLSMDELRRVWDAAGELGYPFGDWVRLLILTGQRRSEIAQLERGWLGPDKDRLYVLPADKAKNGIAHAVPLSAPAWKIVEGLPRWNEGEFLLSGSGGRAAISGFSKAKTSLDKKIAKRAEREELPPMAPWRIHDLRHSVTTHMIGLGIREEHVERVLGHKIPGIAGVYNHHSYLPEKRAALEKWGKLWS</sequence>
<dbReference type="SUPFAM" id="SSF56349">
    <property type="entry name" value="DNA breaking-rejoining enzymes"/>
    <property type="match status" value="1"/>
</dbReference>
<evidence type="ECO:0000313" key="8">
    <source>
        <dbReference type="Proteomes" id="UP000445582"/>
    </source>
</evidence>
<dbReference type="GO" id="GO:0003677">
    <property type="term" value="F:DNA binding"/>
    <property type="evidence" value="ECO:0007669"/>
    <property type="project" value="UniProtKB-KW"/>
</dbReference>
<accession>A0A844YG82</accession>
<dbReference type="PANTHER" id="PTHR30629:SF2">
    <property type="entry name" value="PROPHAGE INTEGRASE INTS-RELATED"/>
    <property type="match status" value="1"/>
</dbReference>
<dbReference type="InterPro" id="IPR050808">
    <property type="entry name" value="Phage_Integrase"/>
</dbReference>
<dbReference type="Gene3D" id="1.10.150.130">
    <property type="match status" value="1"/>
</dbReference>
<evidence type="ECO:0000256" key="3">
    <source>
        <dbReference type="ARBA" id="ARBA00023125"/>
    </source>
</evidence>
<protein>
    <submittedName>
        <fullName evidence="7">Integrase arm-type DNA-binding domain-containing protein</fullName>
    </submittedName>
</protein>
<dbReference type="Pfam" id="PF13356">
    <property type="entry name" value="Arm-DNA-bind_3"/>
    <property type="match status" value="1"/>
</dbReference>
<dbReference type="InterPro" id="IPR025166">
    <property type="entry name" value="Integrase_DNA_bind_dom"/>
</dbReference>
<evidence type="ECO:0000256" key="1">
    <source>
        <dbReference type="ARBA" id="ARBA00008857"/>
    </source>
</evidence>
<dbReference type="RefSeq" id="WP_160672709.1">
    <property type="nucleotide sequence ID" value="NZ_WTYN01000001.1"/>
</dbReference>